<gene>
    <name evidence="7" type="ORF">IT779_00520</name>
</gene>
<evidence type="ECO:0000256" key="1">
    <source>
        <dbReference type="ARBA" id="ARBA00012771"/>
    </source>
</evidence>
<dbReference type="InterPro" id="IPR029063">
    <property type="entry name" value="SAM-dependent_MTases_sf"/>
</dbReference>
<keyword evidence="4" id="KW-0949">S-adenosyl-L-methionine</keyword>
<evidence type="ECO:0000256" key="5">
    <source>
        <dbReference type="ARBA" id="ARBA00048391"/>
    </source>
</evidence>
<dbReference type="EC" id="2.1.1.297" evidence="1"/>
<dbReference type="PANTHER" id="PTHR18895:SF74">
    <property type="entry name" value="MTRF1L RELEASE FACTOR GLUTAMINE METHYLTRANSFERASE"/>
    <property type="match status" value="1"/>
</dbReference>
<dbReference type="InterPro" id="IPR007848">
    <property type="entry name" value="Small_mtfrase_dom"/>
</dbReference>
<dbReference type="Gene3D" id="3.40.50.150">
    <property type="entry name" value="Vaccinia Virus protein VP39"/>
    <property type="match status" value="1"/>
</dbReference>
<name>A0A931I6M7_9NOCA</name>
<dbReference type="GO" id="GO:0032259">
    <property type="term" value="P:methylation"/>
    <property type="evidence" value="ECO:0007669"/>
    <property type="project" value="UniProtKB-KW"/>
</dbReference>
<protein>
    <recommendedName>
        <fullName evidence="1">peptide chain release factor N(5)-glutamine methyltransferase</fullName>
        <ecNumber evidence="1">2.1.1.297</ecNumber>
    </recommendedName>
</protein>
<evidence type="ECO:0000256" key="2">
    <source>
        <dbReference type="ARBA" id="ARBA00022603"/>
    </source>
</evidence>
<evidence type="ECO:0000256" key="3">
    <source>
        <dbReference type="ARBA" id="ARBA00022679"/>
    </source>
</evidence>
<dbReference type="SUPFAM" id="SSF53335">
    <property type="entry name" value="S-adenosyl-L-methionine-dependent methyltransferases"/>
    <property type="match status" value="1"/>
</dbReference>
<evidence type="ECO:0000259" key="6">
    <source>
        <dbReference type="Pfam" id="PF05175"/>
    </source>
</evidence>
<dbReference type="RefSeq" id="WP_196147135.1">
    <property type="nucleotide sequence ID" value="NZ_JADMLG010000001.1"/>
</dbReference>
<dbReference type="Pfam" id="PF05175">
    <property type="entry name" value="MTS"/>
    <property type="match status" value="1"/>
</dbReference>
<keyword evidence="8" id="KW-1185">Reference proteome</keyword>
<feature type="domain" description="Methyltransferase small" evidence="6">
    <location>
        <begin position="79"/>
        <end position="177"/>
    </location>
</feature>
<reference evidence="7" key="1">
    <citation type="submission" date="2020-11" db="EMBL/GenBank/DDBJ databases">
        <title>Nocardia NEAU-351.nov., a novel actinomycete isolated from the cow dung.</title>
        <authorList>
            <person name="Zhang X."/>
        </authorList>
    </citation>
    <scope>NUCLEOTIDE SEQUENCE</scope>
    <source>
        <strain evidence="7">NEAU-351</strain>
    </source>
</reference>
<evidence type="ECO:0000256" key="4">
    <source>
        <dbReference type="ARBA" id="ARBA00022691"/>
    </source>
</evidence>
<dbReference type="CDD" id="cd02440">
    <property type="entry name" value="AdoMet_MTases"/>
    <property type="match status" value="1"/>
</dbReference>
<sequence>MSTDDAEVTRRLRAAGCVFAEEEAALLLESAERDGVDPEGLIVRRIHGEPLEHIVGWAEFHGLRVAVGPGVFVPRRRTGFLVDLALDHLRTSQVTRPVVLDLCCGSGALGLALGVAAADAGVSIELSASDIEPAAVVLARRNLTALGATVHEGDLFEPVPAKLRARIDILLCNTPYVPTDRIAHMPPEARDHEPRRALDGGPDGLDILRRVAAEAGNWLAPGGALLVEESRSQAAAAADILRTNGLRARITESEDYDATAVLGIRV</sequence>
<organism evidence="7 8">
    <name type="scientific">Nocardia bovistercoris</name>
    <dbReference type="NCBI Taxonomy" id="2785916"/>
    <lineage>
        <taxon>Bacteria</taxon>
        <taxon>Bacillati</taxon>
        <taxon>Actinomycetota</taxon>
        <taxon>Actinomycetes</taxon>
        <taxon>Mycobacteriales</taxon>
        <taxon>Nocardiaceae</taxon>
        <taxon>Nocardia</taxon>
    </lineage>
</organism>
<comment type="caution">
    <text evidence="7">The sequence shown here is derived from an EMBL/GenBank/DDBJ whole genome shotgun (WGS) entry which is preliminary data.</text>
</comment>
<keyword evidence="2" id="KW-0489">Methyltransferase</keyword>
<dbReference type="PANTHER" id="PTHR18895">
    <property type="entry name" value="HEMK METHYLTRANSFERASE"/>
    <property type="match status" value="1"/>
</dbReference>
<dbReference type="Proteomes" id="UP000655751">
    <property type="component" value="Unassembled WGS sequence"/>
</dbReference>
<dbReference type="EMBL" id="JADMLG010000001">
    <property type="protein sequence ID" value="MBH0774767.1"/>
    <property type="molecule type" value="Genomic_DNA"/>
</dbReference>
<dbReference type="NCBIfam" id="TIGR03704">
    <property type="entry name" value="PrmC_rel_meth"/>
    <property type="match status" value="1"/>
</dbReference>
<evidence type="ECO:0000313" key="8">
    <source>
        <dbReference type="Proteomes" id="UP000655751"/>
    </source>
</evidence>
<dbReference type="AlphaFoldDB" id="A0A931I6M7"/>
<dbReference type="InterPro" id="IPR004556">
    <property type="entry name" value="HemK-like"/>
</dbReference>
<proteinExistence type="predicted"/>
<dbReference type="InterPro" id="IPR022446">
    <property type="entry name" value="MeTrfrase_put"/>
</dbReference>
<accession>A0A931I6M7</accession>
<evidence type="ECO:0000313" key="7">
    <source>
        <dbReference type="EMBL" id="MBH0774767.1"/>
    </source>
</evidence>
<comment type="catalytic activity">
    <reaction evidence="5">
        <text>L-glutaminyl-[peptide chain release factor] + S-adenosyl-L-methionine = N(5)-methyl-L-glutaminyl-[peptide chain release factor] + S-adenosyl-L-homocysteine + H(+)</text>
        <dbReference type="Rhea" id="RHEA:42896"/>
        <dbReference type="Rhea" id="RHEA-COMP:10271"/>
        <dbReference type="Rhea" id="RHEA-COMP:10272"/>
        <dbReference type="ChEBI" id="CHEBI:15378"/>
        <dbReference type="ChEBI" id="CHEBI:30011"/>
        <dbReference type="ChEBI" id="CHEBI:57856"/>
        <dbReference type="ChEBI" id="CHEBI:59789"/>
        <dbReference type="ChEBI" id="CHEBI:61891"/>
        <dbReference type="EC" id="2.1.1.297"/>
    </reaction>
</comment>
<dbReference type="GO" id="GO:0102559">
    <property type="term" value="F:peptide chain release factor N(5)-glutamine methyltransferase activity"/>
    <property type="evidence" value="ECO:0007669"/>
    <property type="project" value="UniProtKB-EC"/>
</dbReference>
<keyword evidence="3" id="KW-0808">Transferase</keyword>
<dbReference type="InterPro" id="IPR050320">
    <property type="entry name" value="N5-glutamine_MTase"/>
</dbReference>
<dbReference type="NCBIfam" id="TIGR00536">
    <property type="entry name" value="hemK_fam"/>
    <property type="match status" value="1"/>
</dbReference>